<name>A0ABM8IHF7_9BACE</name>
<reference evidence="1 2" key="1">
    <citation type="submission" date="2023-04" db="EMBL/GenBank/DDBJ databases">
        <title>Draft genome sequence of acteroides sedimenti strain YN3PY1.</title>
        <authorList>
            <person name="Yoshida N."/>
        </authorList>
    </citation>
    <scope>NUCLEOTIDE SEQUENCE [LARGE SCALE GENOMIC DNA]</scope>
    <source>
        <strain evidence="1 2">YN3PY1</strain>
    </source>
</reference>
<dbReference type="Gene3D" id="2.60.40.10">
    <property type="entry name" value="Immunoglobulins"/>
    <property type="match status" value="1"/>
</dbReference>
<dbReference type="CDD" id="cd14948">
    <property type="entry name" value="BACON"/>
    <property type="match status" value="1"/>
</dbReference>
<dbReference type="EMBL" id="AP028055">
    <property type="protein sequence ID" value="BEG98972.1"/>
    <property type="molecule type" value="Genomic_DNA"/>
</dbReference>
<protein>
    <recommendedName>
        <fullName evidence="3">Carboxypeptidase regulatory-like domain-containing protein</fullName>
    </recommendedName>
</protein>
<gene>
    <name evidence="1" type="ORF">BSYN_12370</name>
</gene>
<dbReference type="Proteomes" id="UP001496674">
    <property type="component" value="Chromosome"/>
</dbReference>
<dbReference type="InterPro" id="IPR008969">
    <property type="entry name" value="CarboxyPept-like_regulatory"/>
</dbReference>
<organism evidence="1 2">
    <name type="scientific">Bacteroides sedimenti</name>
    <dbReference type="NCBI Taxonomy" id="2136147"/>
    <lineage>
        <taxon>Bacteria</taxon>
        <taxon>Pseudomonadati</taxon>
        <taxon>Bacteroidota</taxon>
        <taxon>Bacteroidia</taxon>
        <taxon>Bacteroidales</taxon>
        <taxon>Bacteroidaceae</taxon>
        <taxon>Bacteroides</taxon>
    </lineage>
</organism>
<evidence type="ECO:0008006" key="3">
    <source>
        <dbReference type="Google" id="ProtNLM"/>
    </source>
</evidence>
<dbReference type="InterPro" id="IPR024361">
    <property type="entry name" value="BACON"/>
</dbReference>
<dbReference type="SUPFAM" id="SSF49464">
    <property type="entry name" value="Carboxypeptidase regulatory domain-like"/>
    <property type="match status" value="1"/>
</dbReference>
<dbReference type="Pfam" id="PF13620">
    <property type="entry name" value="CarboxypepD_reg"/>
    <property type="match status" value="1"/>
</dbReference>
<accession>A0ABM8IHF7</accession>
<sequence length="208" mass="23063">MLFITFNFDGMRKLSFVVFNLALALILYSCTLTDVDEPTKITGIVTNSSGNGIDNVSLQFKTTTNDWTVHTSSDGKYIINLPSGGTGFITLSKEGYTTKMITMAIVGGEHQKINVKMNTLVEDAYVKTEFSNIFVKNNAGKQFVKVQTNVKFEVECKDEWVRCSSDEASVYIEYAANLTSEPRLATITLNAEYGLKCLIYITQDAKPA</sequence>
<dbReference type="Gene3D" id="2.60.40.1120">
    <property type="entry name" value="Carboxypeptidase-like, regulatory domain"/>
    <property type="match status" value="1"/>
</dbReference>
<dbReference type="InterPro" id="IPR013783">
    <property type="entry name" value="Ig-like_fold"/>
</dbReference>
<evidence type="ECO:0000313" key="1">
    <source>
        <dbReference type="EMBL" id="BEG98972.1"/>
    </source>
</evidence>
<proteinExistence type="predicted"/>
<evidence type="ECO:0000313" key="2">
    <source>
        <dbReference type="Proteomes" id="UP001496674"/>
    </source>
</evidence>
<keyword evidence="2" id="KW-1185">Reference proteome</keyword>